<keyword evidence="7" id="KW-1185">Reference proteome</keyword>
<accession>A0ABU2BTX8</accession>
<evidence type="ECO:0000256" key="5">
    <source>
        <dbReference type="SAM" id="MobiDB-lite"/>
    </source>
</evidence>
<protein>
    <recommendedName>
        <fullName evidence="4">Flagellar hook-basal body complex protein FliE</fullName>
    </recommendedName>
</protein>
<dbReference type="Proteomes" id="UP001183648">
    <property type="component" value="Unassembled WGS sequence"/>
</dbReference>
<gene>
    <name evidence="4" type="primary">fliE</name>
    <name evidence="6" type="ORF">J2S63_001620</name>
</gene>
<evidence type="ECO:0000256" key="2">
    <source>
        <dbReference type="ARBA" id="ARBA00009272"/>
    </source>
</evidence>
<evidence type="ECO:0000313" key="6">
    <source>
        <dbReference type="EMBL" id="MDR7362067.1"/>
    </source>
</evidence>
<reference evidence="6 7" key="1">
    <citation type="submission" date="2023-07" db="EMBL/GenBank/DDBJ databases">
        <title>Sequencing the genomes of 1000 actinobacteria strains.</title>
        <authorList>
            <person name="Klenk H.-P."/>
        </authorList>
    </citation>
    <scope>NUCLEOTIDE SEQUENCE [LARGE SCALE GENOMIC DNA]</scope>
    <source>
        <strain evidence="6 7">DSM 19426</strain>
    </source>
</reference>
<keyword evidence="3 4" id="KW-0975">Bacterial flagellum</keyword>
<evidence type="ECO:0000256" key="4">
    <source>
        <dbReference type="HAMAP-Rule" id="MF_00724"/>
    </source>
</evidence>
<comment type="subcellular location">
    <subcellularLocation>
        <location evidence="1 4">Bacterial flagellum basal body</location>
    </subcellularLocation>
</comment>
<evidence type="ECO:0000256" key="1">
    <source>
        <dbReference type="ARBA" id="ARBA00004117"/>
    </source>
</evidence>
<feature type="region of interest" description="Disordered" evidence="5">
    <location>
        <begin position="22"/>
        <end position="42"/>
    </location>
</feature>
<sequence>MTVGGIEAATGAGFTSLVGSLPTVEAPTAPTGPQGLEGTQGAQGVDFKSALTRSIDGLEGLHDTTDKLAVQAATGDLGAIHQYTLAATEMSVATQLTVAVRNKAVEAFNEIMRMQV</sequence>
<proteinExistence type="inferred from homology"/>
<dbReference type="HAMAP" id="MF_00724">
    <property type="entry name" value="FliE"/>
    <property type="match status" value="1"/>
</dbReference>
<dbReference type="PANTHER" id="PTHR34653:SF1">
    <property type="entry name" value="FLAGELLAR HOOK-BASAL BODY COMPLEX PROTEIN FLIE"/>
    <property type="match status" value="1"/>
</dbReference>
<comment type="similarity">
    <text evidence="2 4">Belongs to the FliE family.</text>
</comment>
<name>A0ABU2BTX8_9ACTN</name>
<evidence type="ECO:0000313" key="7">
    <source>
        <dbReference type="Proteomes" id="UP001183648"/>
    </source>
</evidence>
<keyword evidence="6" id="KW-0966">Cell projection</keyword>
<dbReference type="RefSeq" id="WP_310301025.1">
    <property type="nucleotide sequence ID" value="NZ_BAAAPS010000008.1"/>
</dbReference>
<organism evidence="6 7">
    <name type="scientific">Nocardioides marmoribigeumensis</name>
    <dbReference type="NCBI Taxonomy" id="433649"/>
    <lineage>
        <taxon>Bacteria</taxon>
        <taxon>Bacillati</taxon>
        <taxon>Actinomycetota</taxon>
        <taxon>Actinomycetes</taxon>
        <taxon>Propionibacteriales</taxon>
        <taxon>Nocardioidaceae</taxon>
        <taxon>Nocardioides</taxon>
    </lineage>
</organism>
<dbReference type="Pfam" id="PF02049">
    <property type="entry name" value="FliE"/>
    <property type="match status" value="1"/>
</dbReference>
<comment type="caution">
    <text evidence="6">The sequence shown here is derived from an EMBL/GenBank/DDBJ whole genome shotgun (WGS) entry which is preliminary data.</text>
</comment>
<dbReference type="PRINTS" id="PR01006">
    <property type="entry name" value="FLGHOOKFLIE"/>
</dbReference>
<dbReference type="PANTHER" id="PTHR34653">
    <property type="match status" value="1"/>
</dbReference>
<dbReference type="EMBL" id="JAVDYG010000001">
    <property type="protein sequence ID" value="MDR7362067.1"/>
    <property type="molecule type" value="Genomic_DNA"/>
</dbReference>
<keyword evidence="6" id="KW-0969">Cilium</keyword>
<evidence type="ECO:0000256" key="3">
    <source>
        <dbReference type="ARBA" id="ARBA00023143"/>
    </source>
</evidence>
<dbReference type="InterPro" id="IPR001624">
    <property type="entry name" value="FliE"/>
</dbReference>
<keyword evidence="6" id="KW-0282">Flagellum</keyword>